<organism evidence="2 3">
    <name type="scientific">Lysinibacillus fusiformis</name>
    <dbReference type="NCBI Taxonomy" id="28031"/>
    <lineage>
        <taxon>Bacteria</taxon>
        <taxon>Bacillati</taxon>
        <taxon>Bacillota</taxon>
        <taxon>Bacilli</taxon>
        <taxon>Bacillales</taxon>
        <taxon>Bacillaceae</taxon>
        <taxon>Lysinibacillus</taxon>
    </lineage>
</organism>
<evidence type="ECO:0000313" key="3">
    <source>
        <dbReference type="Proteomes" id="UP000094784"/>
    </source>
</evidence>
<dbReference type="RefSeq" id="WP_069480687.1">
    <property type="nucleotide sequence ID" value="NZ_KV766182.1"/>
</dbReference>
<keyword evidence="1" id="KW-0812">Transmembrane</keyword>
<sequence length="200" mass="21836">MDRASYLKKLRGKLWRLPAQELDAALAYYEEYFEEAGENNEQQVISELGSPSHVASQILADFALKDLENNTEKSTKKNMTALWLIILAILSAPLSLPLLATAIALIFSFGAVIISLIFAIGAGILSIFIGGIAALISGLFILTEHWPTALLFMGVGLIITGFSVLLFPFVARFIKKTVLLSVEALGRLFHKITKTRKGGL</sequence>
<dbReference type="AlphaFoldDB" id="A0A1E4R566"/>
<dbReference type="Proteomes" id="UP000094784">
    <property type="component" value="Unassembled WGS sequence"/>
</dbReference>
<protein>
    <recommendedName>
        <fullName evidence="4">DUF1700 domain-containing protein</fullName>
    </recommendedName>
</protein>
<reference evidence="2 3" key="1">
    <citation type="submission" date="2016-09" db="EMBL/GenBank/DDBJ databases">
        <title>Draft genome sequence of the soil isolate, Lysinibacillus fusiformis M5, a potential hypoxanthine producer.</title>
        <authorList>
            <person name="Gallegos-Monterrosa R."/>
            <person name="Maroti G."/>
            <person name="Balint B."/>
            <person name="Kovacs A.T."/>
        </authorList>
    </citation>
    <scope>NUCLEOTIDE SEQUENCE [LARGE SCALE GENOMIC DNA]</scope>
    <source>
        <strain evidence="2 3">M5</strain>
    </source>
</reference>
<dbReference type="OrthoDB" id="95800at2"/>
<evidence type="ECO:0008006" key="4">
    <source>
        <dbReference type="Google" id="ProtNLM"/>
    </source>
</evidence>
<feature type="transmembrane region" description="Helical" evidence="1">
    <location>
        <begin position="149"/>
        <end position="171"/>
    </location>
</feature>
<dbReference type="Pfam" id="PF22564">
    <property type="entry name" value="HAAS"/>
    <property type="match status" value="1"/>
</dbReference>
<accession>A0A1E4R566</accession>
<name>A0A1E4R566_9BACI</name>
<gene>
    <name evidence="2" type="ORF">BG258_06755</name>
</gene>
<dbReference type="EMBL" id="MECQ01000001">
    <property type="protein sequence ID" value="ODV55622.1"/>
    <property type="molecule type" value="Genomic_DNA"/>
</dbReference>
<feature type="transmembrane region" description="Helical" evidence="1">
    <location>
        <begin position="113"/>
        <end position="142"/>
    </location>
</feature>
<feature type="transmembrane region" description="Helical" evidence="1">
    <location>
        <begin position="81"/>
        <end position="107"/>
    </location>
</feature>
<evidence type="ECO:0000256" key="1">
    <source>
        <dbReference type="SAM" id="Phobius"/>
    </source>
</evidence>
<proteinExistence type="predicted"/>
<keyword evidence="1" id="KW-0472">Membrane</keyword>
<evidence type="ECO:0000313" key="2">
    <source>
        <dbReference type="EMBL" id="ODV55622.1"/>
    </source>
</evidence>
<keyword evidence="1" id="KW-1133">Transmembrane helix</keyword>
<comment type="caution">
    <text evidence="2">The sequence shown here is derived from an EMBL/GenBank/DDBJ whole genome shotgun (WGS) entry which is preliminary data.</text>
</comment>